<comment type="caution">
    <text evidence="3">The sequence shown here is derived from an EMBL/GenBank/DDBJ whole genome shotgun (WGS) entry which is preliminary data.</text>
</comment>
<comment type="similarity">
    <text evidence="1 2">Belongs to the UPF0250 family.</text>
</comment>
<gene>
    <name evidence="3" type="ORF">CRV10_01480</name>
</gene>
<evidence type="ECO:0000313" key="3">
    <source>
        <dbReference type="EMBL" id="PPI86904.1"/>
    </source>
</evidence>
<keyword evidence="4" id="KW-1185">Reference proteome</keyword>
<dbReference type="InterPro" id="IPR027471">
    <property type="entry name" value="YbeD-like_sf"/>
</dbReference>
<dbReference type="PANTHER" id="PTHR38036:SF1">
    <property type="entry name" value="UPF0250 PROTEIN YBED"/>
    <property type="match status" value="1"/>
</dbReference>
<evidence type="ECO:0000256" key="1">
    <source>
        <dbReference type="ARBA" id="ARBA00008460"/>
    </source>
</evidence>
<name>A0A2P5SX55_9GAMM</name>
<organism evidence="3 4">
    <name type="scientific">Candidatus Pantoea edessiphila</name>
    <dbReference type="NCBI Taxonomy" id="2044610"/>
    <lineage>
        <taxon>Bacteria</taxon>
        <taxon>Pseudomonadati</taxon>
        <taxon>Pseudomonadota</taxon>
        <taxon>Gammaproteobacteria</taxon>
        <taxon>Enterobacterales</taxon>
        <taxon>Erwiniaceae</taxon>
        <taxon>Pantoea</taxon>
    </lineage>
</organism>
<dbReference type="GO" id="GO:0005829">
    <property type="term" value="C:cytosol"/>
    <property type="evidence" value="ECO:0007669"/>
    <property type="project" value="TreeGrafter"/>
</dbReference>
<dbReference type="RefSeq" id="WP_136130068.1">
    <property type="nucleotide sequence ID" value="NZ_PDKU01000001.1"/>
</dbReference>
<dbReference type="Proteomes" id="UP000296144">
    <property type="component" value="Unassembled WGS sequence"/>
</dbReference>
<sequence length="87" mass="10087">MKTKLIKSIQFPAKFTFKVIGLSKPNLINNIIKVVTLHYSEEYQIKVYKSSKGNYSSVNITINANHIDEIENIYENLVKIKIVRFVL</sequence>
<dbReference type="AlphaFoldDB" id="A0A2P5SX55"/>
<dbReference type="SUPFAM" id="SSF117991">
    <property type="entry name" value="YbeD/HP0495-like"/>
    <property type="match status" value="1"/>
</dbReference>
<dbReference type="OrthoDB" id="9793424at2"/>
<dbReference type="EMBL" id="PDKU01000001">
    <property type="protein sequence ID" value="PPI86904.1"/>
    <property type="molecule type" value="Genomic_DNA"/>
</dbReference>
<accession>A0A2P5SX55</accession>
<dbReference type="Gene3D" id="3.30.70.260">
    <property type="match status" value="1"/>
</dbReference>
<dbReference type="NCBIfam" id="NF003447">
    <property type="entry name" value="PRK04998.1"/>
    <property type="match status" value="1"/>
</dbReference>
<proteinExistence type="inferred from homology"/>
<dbReference type="PANTHER" id="PTHR38036">
    <property type="entry name" value="UPF0250 PROTEIN YBED"/>
    <property type="match status" value="1"/>
</dbReference>
<evidence type="ECO:0000313" key="4">
    <source>
        <dbReference type="Proteomes" id="UP000296144"/>
    </source>
</evidence>
<protein>
    <recommendedName>
        <fullName evidence="2">UPF0250 protein CRV10_01480</fullName>
    </recommendedName>
</protein>
<reference evidence="3 4" key="1">
    <citation type="journal article" date="2018" name="Genome Biol. Evol.">
        <title>Cladogenesis and Genomic Streamlining in Extracellular Endosymbionts of Tropical Stink Bugs.</title>
        <authorList>
            <person name="Otero-Bravo A."/>
            <person name="Goffredi S."/>
            <person name="Sabree Z.L."/>
        </authorList>
    </citation>
    <scope>NUCLEOTIDE SEQUENCE [LARGE SCALE GENOMIC DNA]</scope>
    <source>
        <strain evidence="3 4">SoEL</strain>
    </source>
</reference>
<evidence type="ECO:0000256" key="2">
    <source>
        <dbReference type="HAMAP-Rule" id="MF_00659"/>
    </source>
</evidence>
<dbReference type="InterPro" id="IPR007454">
    <property type="entry name" value="UPF0250_YbeD-like"/>
</dbReference>
<dbReference type="HAMAP" id="MF_00659">
    <property type="entry name" value="UPF0250"/>
    <property type="match status" value="1"/>
</dbReference>
<dbReference type="Pfam" id="PF04359">
    <property type="entry name" value="DUF493"/>
    <property type="match status" value="1"/>
</dbReference>